<dbReference type="InterPro" id="IPR010996">
    <property type="entry name" value="HHH_MUS81"/>
</dbReference>
<evidence type="ECO:0000256" key="15">
    <source>
        <dbReference type="ARBA" id="ARBA00022763"/>
    </source>
</evidence>
<dbReference type="SMART" id="SM00483">
    <property type="entry name" value="POLXc"/>
    <property type="match status" value="1"/>
</dbReference>
<keyword evidence="35" id="KW-1185">Reference proteome</keyword>
<evidence type="ECO:0000256" key="30">
    <source>
        <dbReference type="PIRSR" id="PIRSR622312-50"/>
    </source>
</evidence>
<dbReference type="EC" id="2.7.7.7" evidence="5"/>
<feature type="domain" description="DNA-directed DNA polymerase X" evidence="33">
    <location>
        <begin position="466"/>
        <end position="799"/>
    </location>
</feature>
<keyword evidence="13" id="KW-0235">DNA replication</keyword>
<evidence type="ECO:0000256" key="24">
    <source>
        <dbReference type="ARBA" id="ARBA00035717"/>
    </source>
</evidence>
<evidence type="ECO:0000256" key="25">
    <source>
        <dbReference type="ARBA" id="ARBA00035726"/>
    </source>
</evidence>
<dbReference type="GO" id="GO:0046872">
    <property type="term" value="F:metal ion binding"/>
    <property type="evidence" value="ECO:0007669"/>
    <property type="project" value="UniProtKB-KW"/>
</dbReference>
<dbReference type="InterPro" id="IPR037160">
    <property type="entry name" value="DNA_Pol_thumb_sf"/>
</dbReference>
<dbReference type="EC" id="4.2.99.18" evidence="6"/>
<comment type="catalytic activity">
    <reaction evidence="26">
        <text>2'-deoxyribonucleotide-(2'-deoxyribose 5'-phosphate)-2'-deoxyribonucleotide-DNA = a 3'-end 2'-deoxyribonucleotide-(2,3-dehydro-2,3-deoxyribose 5'-phosphate)-DNA + a 5'-end 5'-phospho-2'-deoxyribonucleoside-DNA + H(+)</text>
        <dbReference type="Rhea" id="RHEA:66592"/>
        <dbReference type="Rhea" id="RHEA-COMP:13180"/>
        <dbReference type="Rhea" id="RHEA-COMP:16897"/>
        <dbReference type="Rhea" id="RHEA-COMP:17067"/>
        <dbReference type="ChEBI" id="CHEBI:15378"/>
        <dbReference type="ChEBI" id="CHEBI:136412"/>
        <dbReference type="ChEBI" id="CHEBI:157695"/>
        <dbReference type="ChEBI" id="CHEBI:167181"/>
        <dbReference type="EC" id="4.2.99.18"/>
    </reaction>
</comment>
<dbReference type="Pfam" id="PF14791">
    <property type="entry name" value="DNA_pol_B_thumb"/>
    <property type="match status" value="1"/>
</dbReference>
<feature type="transmembrane region" description="Helical" evidence="31">
    <location>
        <begin position="197"/>
        <end position="216"/>
    </location>
</feature>
<feature type="domain" description="Helix-hairpin-helix DNA-binding motif class 1" evidence="32">
    <location>
        <begin position="560"/>
        <end position="579"/>
    </location>
</feature>
<dbReference type="Gene3D" id="1.10.150.20">
    <property type="entry name" value="5' to 3' exonuclease, C-terminal subdomain"/>
    <property type="match status" value="1"/>
</dbReference>
<name>A0A6L2PYL1_COPFO</name>
<comment type="similarity">
    <text evidence="4">Belongs to the DNA polymerase type-X family.</text>
</comment>
<evidence type="ECO:0000313" key="35">
    <source>
        <dbReference type="Proteomes" id="UP000502823"/>
    </source>
</evidence>
<comment type="caution">
    <text evidence="34">The sequence shown here is derived from an EMBL/GenBank/DDBJ whole genome shotgun (WGS) entry which is preliminary data.</text>
</comment>
<keyword evidence="31" id="KW-0472">Membrane</keyword>
<dbReference type="SMART" id="SM00278">
    <property type="entry name" value="HhH1"/>
    <property type="match status" value="2"/>
</dbReference>
<comment type="function">
    <text evidence="28">Repair polymerase that plays a key role in base-excision repair. During this process, the damaged base is excised by specific DNA glycosylases, the DNA backbone is nicked at the abasic site by an apurinic/apyrimidic (AP) endonuclease, and POLB removes 5'-deoxyribose-phosphate from the preincised AP site acting as a 5'-deoxyribose-phosphate lyase (5'-dRP lyase); through its DNA polymerase activity, it adds one nucleotide to the 3' end of the arising single-nucleotide gap. Conducts 'gap-filling' DNA synthesis in a stepwise distributive fashion rather than in a processive fashion as for other DNA polymerases. It is also able to cleave sugar-phosphate bonds 3' to an intact AP site, acting as an AP lyase.</text>
</comment>
<comment type="cofactor">
    <cofactor evidence="1">
        <name>Mg(2+)</name>
        <dbReference type="ChEBI" id="CHEBI:18420"/>
    </cofactor>
</comment>
<dbReference type="Gene3D" id="3.30.210.10">
    <property type="entry name" value="DNA polymerase, thumb domain"/>
    <property type="match status" value="1"/>
</dbReference>
<feature type="active site" description="Nucleophile; Schiff-base intermediate with DNA; for 5'-dRP lyase activity" evidence="30">
    <location>
        <position position="534"/>
    </location>
</feature>
<dbReference type="SUPFAM" id="SSF47802">
    <property type="entry name" value="DNA polymerase beta, N-terminal domain-like"/>
    <property type="match status" value="1"/>
</dbReference>
<dbReference type="Pfam" id="PF14792">
    <property type="entry name" value="DNA_pol_B_palm"/>
    <property type="match status" value="1"/>
</dbReference>
<evidence type="ECO:0000256" key="27">
    <source>
        <dbReference type="ARBA" id="ARBA00044678"/>
    </source>
</evidence>
<dbReference type="PANTHER" id="PTHR11276:SF42">
    <property type="entry name" value="DNA POLYMERASE BETA"/>
    <property type="match status" value="1"/>
</dbReference>
<dbReference type="GO" id="GO:0005737">
    <property type="term" value="C:cytoplasm"/>
    <property type="evidence" value="ECO:0007669"/>
    <property type="project" value="UniProtKB-SubCell"/>
</dbReference>
<dbReference type="InterPro" id="IPR029052">
    <property type="entry name" value="Metallo-depent_PP-like"/>
</dbReference>
<evidence type="ECO:0000256" key="5">
    <source>
        <dbReference type="ARBA" id="ARBA00012417"/>
    </source>
</evidence>
<dbReference type="InterPro" id="IPR018944">
    <property type="entry name" value="DNA_pol_lambd_fingers_domain"/>
</dbReference>
<dbReference type="PRINTS" id="PR00869">
    <property type="entry name" value="DNAPOLX"/>
</dbReference>
<dbReference type="SUPFAM" id="SSF56300">
    <property type="entry name" value="Metallo-dependent phosphatases"/>
    <property type="match status" value="1"/>
</dbReference>
<keyword evidence="15" id="KW-0227">DNA damage</keyword>
<dbReference type="InParanoid" id="A0A6L2PYL1"/>
<comment type="catalytic activity">
    <reaction evidence="27">
        <text>a 5'-end 2'-deoxyribose-2'-deoxyribonucleotide-DNA = (2E,4S)-4-hydroxypenten-2-al-5-phosphate + a 5'-end 5'-phospho-2'-deoxyribonucleoside-DNA + H(+)</text>
        <dbReference type="Rhea" id="RHEA:76255"/>
        <dbReference type="Rhea" id="RHEA-COMP:13180"/>
        <dbReference type="Rhea" id="RHEA-COMP:18657"/>
        <dbReference type="ChEBI" id="CHEBI:15378"/>
        <dbReference type="ChEBI" id="CHEBI:136412"/>
        <dbReference type="ChEBI" id="CHEBI:195194"/>
        <dbReference type="ChEBI" id="CHEBI:195195"/>
    </reaction>
</comment>
<evidence type="ECO:0000256" key="26">
    <source>
        <dbReference type="ARBA" id="ARBA00044632"/>
    </source>
</evidence>
<dbReference type="InterPro" id="IPR022312">
    <property type="entry name" value="DNA_pol_X"/>
</dbReference>
<keyword evidence="11" id="KW-0808">Transferase</keyword>
<dbReference type="GO" id="GO:0006303">
    <property type="term" value="P:double-strand break repair via nonhomologous end joining"/>
    <property type="evidence" value="ECO:0007669"/>
    <property type="project" value="TreeGrafter"/>
</dbReference>
<dbReference type="InterPro" id="IPR028207">
    <property type="entry name" value="DNA_pol_B_palm_palm"/>
</dbReference>
<evidence type="ECO:0000256" key="28">
    <source>
        <dbReference type="ARBA" id="ARBA00045548"/>
    </source>
</evidence>
<dbReference type="SUPFAM" id="SSF81585">
    <property type="entry name" value="PsbU/PolX domain-like"/>
    <property type="match status" value="1"/>
</dbReference>
<evidence type="ECO:0000256" key="1">
    <source>
        <dbReference type="ARBA" id="ARBA00001946"/>
    </source>
</evidence>
<keyword evidence="19" id="KW-0915">Sodium</keyword>
<dbReference type="Pfam" id="PF00149">
    <property type="entry name" value="Metallophos"/>
    <property type="match status" value="1"/>
</dbReference>
<dbReference type="InterPro" id="IPR027421">
    <property type="entry name" value="DNA_pol_lamdba_lyase_dom_sf"/>
</dbReference>
<evidence type="ECO:0000256" key="22">
    <source>
        <dbReference type="ARBA" id="ARBA00023239"/>
    </source>
</evidence>
<dbReference type="GO" id="GO:0016787">
    <property type="term" value="F:hydrolase activity"/>
    <property type="evidence" value="ECO:0007669"/>
    <property type="project" value="InterPro"/>
</dbReference>
<keyword evidence="16" id="KW-0460">Magnesium</keyword>
<dbReference type="PRINTS" id="PR00870">
    <property type="entry name" value="DNAPOLXBETA"/>
</dbReference>
<dbReference type="OrthoDB" id="5977743at2759"/>
<evidence type="ECO:0000256" key="6">
    <source>
        <dbReference type="ARBA" id="ARBA00012720"/>
    </source>
</evidence>
<keyword evidence="21" id="KW-0234">DNA repair</keyword>
<sequence length="799" mass="90878">MLVSSAKSIGVDILFKNIAAWVKKPHLGNQPEHAGVINNAVAATLSYLSTHDLIQSCGCCCKSVNTFNTNQESSRRQILLDCAIIMCGSKEFPGCCFTFFTKNSRLSTRGQSVYSCFYSVTLRLSYPQLKCDWRYSTQNECEITGKQRAIFTTKNLGFLPMLRKTTVFWGNCTGAKHHPVRLQGLSGTGMNMSKTRFIVIFIIAVVIYNEYLSYTLKKWFTWPSIRCSDSSNCVKILLVADPQILGEQYDTHFPRSLLTRWDSDRYLYKTFQRAFYHVQPHVVVFLGDIMDEGSIATNDEYRRYIERFNDVFNVNHRVKFVFLPGDNDIGGEKEPLNVRKLEKFQETFRQPDILHLGLTDMFKVNRLAYTFPKLNTNPGQLQGNRTRIIFSHLPLLFMPSAFVHQVVTQIRPYAIFAAHDHKSLHVSADTETGEERLAEMLPPGGGPIWKYQLNAGLVHEFVVPTCSYRMGATDMGYGAAVIELADYERNVSRNIYKYNAYRNAATALAAHPKRIQSGEEARKLNGVGAKISKKIDEFLQTGKLQKLEKIRDDDTSTAISLLTRVSGIGPAKAKQLLDAGVKTIEDLHRHEDKLNSHQLIGLKYFEDFEKKIPRHEIEQIEEIIKKEIHELDPEYLITICGSYRRGKLESGDIDVLLTHPSYTSTDGNARRSQLLKKVVNSLVSKKLIIDTISLGDVKFMGVCSLDKVKRDVRHGHARRLDIRLTPHDQYYCSILYFTGSDLFNKNMRAHALQNGFTLNEYTLRPLGSTGIPGEPVVVTSEEDIFEYVGYPYKKPTERD</sequence>
<dbReference type="FunFam" id="1.10.150.20:FF:000026">
    <property type="entry name" value="DNA polymerase beta"/>
    <property type="match status" value="1"/>
</dbReference>
<organism evidence="34 35">
    <name type="scientific">Coptotermes formosanus</name>
    <name type="common">Formosan subterranean termite</name>
    <dbReference type="NCBI Taxonomy" id="36987"/>
    <lineage>
        <taxon>Eukaryota</taxon>
        <taxon>Metazoa</taxon>
        <taxon>Ecdysozoa</taxon>
        <taxon>Arthropoda</taxon>
        <taxon>Hexapoda</taxon>
        <taxon>Insecta</taxon>
        <taxon>Pterygota</taxon>
        <taxon>Neoptera</taxon>
        <taxon>Polyneoptera</taxon>
        <taxon>Dictyoptera</taxon>
        <taxon>Blattodea</taxon>
        <taxon>Blattoidea</taxon>
        <taxon>Termitoidae</taxon>
        <taxon>Rhinotermitidae</taxon>
        <taxon>Coptotermes</taxon>
    </lineage>
</organism>
<evidence type="ECO:0000256" key="20">
    <source>
        <dbReference type="ARBA" id="ARBA00023125"/>
    </source>
</evidence>
<evidence type="ECO:0000256" key="10">
    <source>
        <dbReference type="ARBA" id="ARBA00022634"/>
    </source>
</evidence>
<keyword evidence="23" id="KW-0539">Nucleus</keyword>
<evidence type="ECO:0000256" key="12">
    <source>
        <dbReference type="ARBA" id="ARBA00022695"/>
    </source>
</evidence>
<dbReference type="InterPro" id="IPR003583">
    <property type="entry name" value="Hlx-hairpin-Hlx_DNA-bd_motif"/>
</dbReference>
<keyword evidence="31" id="KW-1133">Transmembrane helix</keyword>
<evidence type="ECO:0000313" key="34">
    <source>
        <dbReference type="EMBL" id="GFG37616.1"/>
    </source>
</evidence>
<dbReference type="AlphaFoldDB" id="A0A6L2PYL1"/>
<dbReference type="EMBL" id="BLKM01000706">
    <property type="protein sequence ID" value="GFG37616.1"/>
    <property type="molecule type" value="Genomic_DNA"/>
</dbReference>
<dbReference type="Pfam" id="PF10391">
    <property type="entry name" value="DNA_pol_lambd_f"/>
    <property type="match status" value="1"/>
</dbReference>
<dbReference type="Gene3D" id="3.60.21.10">
    <property type="match status" value="1"/>
</dbReference>
<evidence type="ECO:0000256" key="19">
    <source>
        <dbReference type="ARBA" id="ARBA00023053"/>
    </source>
</evidence>
<dbReference type="GO" id="GO:0003887">
    <property type="term" value="F:DNA-directed DNA polymerase activity"/>
    <property type="evidence" value="ECO:0007669"/>
    <property type="project" value="UniProtKB-KW"/>
</dbReference>
<evidence type="ECO:0000256" key="21">
    <source>
        <dbReference type="ARBA" id="ARBA00023204"/>
    </source>
</evidence>
<dbReference type="InterPro" id="IPR002008">
    <property type="entry name" value="DNA_pol_X_beta-like"/>
</dbReference>
<dbReference type="GO" id="GO:0005634">
    <property type="term" value="C:nucleus"/>
    <property type="evidence" value="ECO:0007669"/>
    <property type="project" value="UniProtKB-SubCell"/>
</dbReference>
<feature type="domain" description="Helix-hairpin-helix DNA-binding motif class 1" evidence="32">
    <location>
        <begin position="519"/>
        <end position="538"/>
    </location>
</feature>
<evidence type="ECO:0000256" key="7">
    <source>
        <dbReference type="ARBA" id="ARBA00020020"/>
    </source>
</evidence>
<gene>
    <name evidence="34" type="ORF">Cfor_12695</name>
</gene>
<dbReference type="InterPro" id="IPR004843">
    <property type="entry name" value="Calcineurin-like_PHP"/>
</dbReference>
<dbReference type="SUPFAM" id="SSF81301">
    <property type="entry name" value="Nucleotidyltransferase"/>
    <property type="match status" value="1"/>
</dbReference>
<evidence type="ECO:0000256" key="18">
    <source>
        <dbReference type="ARBA" id="ARBA00022932"/>
    </source>
</evidence>
<keyword evidence="9" id="KW-0963">Cytoplasm</keyword>
<dbReference type="CDD" id="cd00141">
    <property type="entry name" value="NT_POLXc"/>
    <property type="match status" value="1"/>
</dbReference>
<dbReference type="Gene3D" id="3.30.460.10">
    <property type="entry name" value="Beta Polymerase, domain 2"/>
    <property type="match status" value="1"/>
</dbReference>
<proteinExistence type="inferred from homology"/>
<evidence type="ECO:0000256" key="2">
    <source>
        <dbReference type="ARBA" id="ARBA00004123"/>
    </source>
</evidence>
<keyword evidence="8" id="KW-0488">Methylation</keyword>
<dbReference type="Pfam" id="PF14716">
    <property type="entry name" value="HHH_8"/>
    <property type="match status" value="1"/>
</dbReference>
<dbReference type="Gene3D" id="1.10.150.110">
    <property type="entry name" value="DNA polymerase beta, N-terminal domain-like"/>
    <property type="match status" value="1"/>
</dbReference>
<evidence type="ECO:0000256" key="17">
    <source>
        <dbReference type="ARBA" id="ARBA00022843"/>
    </source>
</evidence>
<dbReference type="PROSITE" id="PS00522">
    <property type="entry name" value="DNA_POLYMERASE_X"/>
    <property type="match status" value="1"/>
</dbReference>
<dbReference type="InterPro" id="IPR029398">
    <property type="entry name" value="PolB_thumb"/>
</dbReference>
<keyword evidence="18" id="KW-0239">DNA-directed DNA polymerase</keyword>
<evidence type="ECO:0000256" key="8">
    <source>
        <dbReference type="ARBA" id="ARBA00022481"/>
    </source>
</evidence>
<evidence type="ECO:0000256" key="16">
    <source>
        <dbReference type="ARBA" id="ARBA00022842"/>
    </source>
</evidence>
<evidence type="ECO:0000256" key="29">
    <source>
        <dbReference type="ARBA" id="ARBA00049244"/>
    </source>
</evidence>
<dbReference type="GO" id="GO:0006284">
    <property type="term" value="P:base-excision repair"/>
    <property type="evidence" value="ECO:0007669"/>
    <property type="project" value="TreeGrafter"/>
</dbReference>
<evidence type="ECO:0000259" key="33">
    <source>
        <dbReference type="SMART" id="SM00483"/>
    </source>
</evidence>
<dbReference type="GO" id="GO:0140078">
    <property type="term" value="F:class I DNA-(apurinic or apyrimidinic site) endonuclease activity"/>
    <property type="evidence" value="ECO:0007669"/>
    <property type="project" value="UniProtKB-EC"/>
</dbReference>
<evidence type="ECO:0000256" key="23">
    <source>
        <dbReference type="ARBA" id="ARBA00023242"/>
    </source>
</evidence>
<evidence type="ECO:0000256" key="13">
    <source>
        <dbReference type="ARBA" id="ARBA00022705"/>
    </source>
</evidence>
<evidence type="ECO:0000259" key="32">
    <source>
        <dbReference type="SMART" id="SM00278"/>
    </source>
</evidence>
<keyword evidence="20" id="KW-0238">DNA-binding</keyword>
<protein>
    <recommendedName>
        <fullName evidence="7">DNA polymerase beta</fullName>
        <ecNumber evidence="5">2.7.7.7</ecNumber>
        <ecNumber evidence="6">4.2.99.18</ecNumber>
    </recommendedName>
    <alternativeName>
        <fullName evidence="24">5'-deoxyribose-phosphate lyase</fullName>
    </alternativeName>
    <alternativeName>
        <fullName evidence="25">AP lyase</fullName>
    </alternativeName>
</protein>
<dbReference type="InterPro" id="IPR002054">
    <property type="entry name" value="DNA-dir_DNA_pol_X"/>
</dbReference>
<accession>A0A6L2PYL1</accession>
<comment type="catalytic activity">
    <reaction evidence="29">
        <text>DNA(n) + a 2'-deoxyribonucleoside 5'-triphosphate = DNA(n+1) + diphosphate</text>
        <dbReference type="Rhea" id="RHEA:22508"/>
        <dbReference type="Rhea" id="RHEA-COMP:17339"/>
        <dbReference type="Rhea" id="RHEA-COMP:17340"/>
        <dbReference type="ChEBI" id="CHEBI:33019"/>
        <dbReference type="ChEBI" id="CHEBI:61560"/>
        <dbReference type="ChEBI" id="CHEBI:173112"/>
        <dbReference type="EC" id="2.7.7.7"/>
    </reaction>
</comment>
<dbReference type="GO" id="GO:0003677">
    <property type="term" value="F:DNA binding"/>
    <property type="evidence" value="ECO:0007669"/>
    <property type="project" value="UniProtKB-KW"/>
</dbReference>
<dbReference type="Proteomes" id="UP000502823">
    <property type="component" value="Unassembled WGS sequence"/>
</dbReference>
<evidence type="ECO:0000256" key="31">
    <source>
        <dbReference type="SAM" id="Phobius"/>
    </source>
</evidence>
<dbReference type="InterPro" id="IPR019843">
    <property type="entry name" value="DNA_pol-X_BS"/>
</dbReference>
<reference evidence="35" key="1">
    <citation type="submission" date="2020-01" db="EMBL/GenBank/DDBJ databases">
        <title>Draft genome sequence of the Termite Coptotermes fromosanus.</title>
        <authorList>
            <person name="Itakura S."/>
            <person name="Yosikawa Y."/>
            <person name="Umezawa K."/>
        </authorList>
    </citation>
    <scope>NUCLEOTIDE SEQUENCE [LARGE SCALE GENOMIC DNA]</scope>
</reference>
<dbReference type="PANTHER" id="PTHR11276">
    <property type="entry name" value="DNA POLYMERASE TYPE-X FAMILY MEMBER"/>
    <property type="match status" value="1"/>
</dbReference>
<evidence type="ECO:0000256" key="3">
    <source>
        <dbReference type="ARBA" id="ARBA00004496"/>
    </source>
</evidence>
<keyword evidence="14" id="KW-0479">Metal-binding</keyword>
<dbReference type="FunFam" id="3.30.210.10:FF:000002">
    <property type="entry name" value="DNA polymerase"/>
    <property type="match status" value="1"/>
</dbReference>
<keyword evidence="22" id="KW-0456">Lyase</keyword>
<keyword evidence="17" id="KW-0832">Ubl conjugation</keyword>
<comment type="subcellular location">
    <subcellularLocation>
        <location evidence="3">Cytoplasm</location>
    </subcellularLocation>
    <subcellularLocation>
        <location evidence="2">Nucleus</location>
    </subcellularLocation>
</comment>
<evidence type="ECO:0000256" key="4">
    <source>
        <dbReference type="ARBA" id="ARBA00008323"/>
    </source>
</evidence>
<dbReference type="InterPro" id="IPR043519">
    <property type="entry name" value="NT_sf"/>
</dbReference>
<evidence type="ECO:0000256" key="14">
    <source>
        <dbReference type="ARBA" id="ARBA00022723"/>
    </source>
</evidence>
<evidence type="ECO:0000256" key="9">
    <source>
        <dbReference type="ARBA" id="ARBA00022490"/>
    </source>
</evidence>
<keyword evidence="31" id="KW-0812">Transmembrane</keyword>
<keyword evidence="10" id="KW-0237">DNA synthesis</keyword>
<keyword evidence="12" id="KW-0548">Nucleotidyltransferase</keyword>
<evidence type="ECO:0000256" key="11">
    <source>
        <dbReference type="ARBA" id="ARBA00022679"/>
    </source>
</evidence>